<proteinExistence type="predicted"/>
<dbReference type="OrthoDB" id="671678at2759"/>
<gene>
    <name evidence="1" type="ORF">CR513_50736</name>
</gene>
<dbReference type="AlphaFoldDB" id="A0A371EVQ4"/>
<evidence type="ECO:0000313" key="2">
    <source>
        <dbReference type="Proteomes" id="UP000257109"/>
    </source>
</evidence>
<dbReference type="Proteomes" id="UP000257109">
    <property type="component" value="Unassembled WGS sequence"/>
</dbReference>
<keyword evidence="2" id="KW-1185">Reference proteome</keyword>
<protein>
    <submittedName>
        <fullName evidence="1">Uncharacterized protein</fullName>
    </submittedName>
</protein>
<organism evidence="1 2">
    <name type="scientific">Mucuna pruriens</name>
    <name type="common">Velvet bean</name>
    <name type="synonym">Dolichos pruriens</name>
    <dbReference type="NCBI Taxonomy" id="157652"/>
    <lineage>
        <taxon>Eukaryota</taxon>
        <taxon>Viridiplantae</taxon>
        <taxon>Streptophyta</taxon>
        <taxon>Embryophyta</taxon>
        <taxon>Tracheophyta</taxon>
        <taxon>Spermatophyta</taxon>
        <taxon>Magnoliopsida</taxon>
        <taxon>eudicotyledons</taxon>
        <taxon>Gunneridae</taxon>
        <taxon>Pentapetalae</taxon>
        <taxon>rosids</taxon>
        <taxon>fabids</taxon>
        <taxon>Fabales</taxon>
        <taxon>Fabaceae</taxon>
        <taxon>Papilionoideae</taxon>
        <taxon>50 kb inversion clade</taxon>
        <taxon>NPAAA clade</taxon>
        <taxon>indigoferoid/millettioid clade</taxon>
        <taxon>Phaseoleae</taxon>
        <taxon>Mucuna</taxon>
    </lineage>
</organism>
<comment type="caution">
    <text evidence="1">The sequence shown here is derived from an EMBL/GenBank/DDBJ whole genome shotgun (WGS) entry which is preliminary data.</text>
</comment>
<name>A0A371EVQ4_MUCPR</name>
<feature type="non-terminal residue" evidence="1">
    <location>
        <position position="1"/>
    </location>
</feature>
<reference evidence="1" key="1">
    <citation type="submission" date="2018-05" db="EMBL/GenBank/DDBJ databases">
        <title>Draft genome of Mucuna pruriens seed.</title>
        <authorList>
            <person name="Nnadi N.E."/>
            <person name="Vos R."/>
            <person name="Hasami M.H."/>
            <person name="Devisetty U.K."/>
            <person name="Aguiy J.C."/>
        </authorList>
    </citation>
    <scope>NUCLEOTIDE SEQUENCE [LARGE SCALE GENOMIC DNA]</scope>
    <source>
        <strain evidence="1">JCA_2017</strain>
    </source>
</reference>
<evidence type="ECO:0000313" key="1">
    <source>
        <dbReference type="EMBL" id="RDX70056.1"/>
    </source>
</evidence>
<sequence>MQVFRVVCCALSMTPIAPLFLSYYTSRAFSLEERFDLSLLEELPRGMSCKELVVISFDSHPTKIFREAGVRPLPLDVEVSEEEGIDHGVPASKTKPLVTSKVVVIAKKTSAAVVSSTAHKKAVAGKKSLVEKASATGNCYLVKSFIEDVLMLVQYCVHDVIYFSRKRFLFLLGLVEFQVGFGNLLLRRLCFATHEQATSSSLCTSAFTALSSATLASRERTSALASVVSDFEESKATFNFSTSVLAWVVSNFEDSKAIFSLPISASAWVASNFEDSKSAFNFLTLALDASSSL</sequence>
<accession>A0A371EVQ4</accession>
<dbReference type="EMBL" id="QJKJ01011851">
    <property type="protein sequence ID" value="RDX70056.1"/>
    <property type="molecule type" value="Genomic_DNA"/>
</dbReference>